<dbReference type="Proteomes" id="UP001619911">
    <property type="component" value="Unassembled WGS sequence"/>
</dbReference>
<comment type="caution">
    <text evidence="1">The sequence shown here is derived from an EMBL/GenBank/DDBJ whole genome shotgun (WGS) entry which is preliminary data.</text>
</comment>
<dbReference type="SUPFAM" id="SSF116922">
    <property type="entry name" value="YugE-like"/>
    <property type="match status" value="1"/>
</dbReference>
<dbReference type="EMBL" id="JAUIYO010000011">
    <property type="protein sequence ID" value="MFK2826543.1"/>
    <property type="molecule type" value="Genomic_DNA"/>
</dbReference>
<dbReference type="RefSeq" id="WP_404317953.1">
    <property type="nucleotide sequence ID" value="NZ_JAUIYO010000011.1"/>
</dbReference>
<dbReference type="InterPro" id="IPR015053">
    <property type="entry name" value="DUF1871"/>
</dbReference>
<evidence type="ECO:0000313" key="2">
    <source>
        <dbReference type="Proteomes" id="UP001619911"/>
    </source>
</evidence>
<keyword evidence="2" id="KW-1185">Reference proteome</keyword>
<accession>A0ABW8IAK8</accession>
<protein>
    <submittedName>
        <fullName evidence="1">DUF1871 family protein</fullName>
    </submittedName>
</protein>
<name>A0ABW8IAK8_9BACI</name>
<reference evidence="1 2" key="1">
    <citation type="submission" date="2023-07" db="EMBL/GenBank/DDBJ databases">
        <title>Bacillus lucianemedeirus sp. nov, a new species isolated from an immunobiological production facility.</title>
        <authorList>
            <person name="Costa L.V."/>
            <person name="Miranda R.V.S.L."/>
            <person name="Brandao M.L.L."/>
            <person name="Reis C.M.F."/>
            <person name="Frazao A.M."/>
            <person name="Cruz F.V."/>
            <person name="Baio P.V.P."/>
            <person name="Veras J.F.C."/>
            <person name="Ramos J.N."/>
            <person name="Vieira V."/>
        </authorList>
    </citation>
    <scope>NUCLEOTIDE SEQUENCE [LARGE SCALE GENOMIC DNA]</scope>
    <source>
        <strain evidence="1 2">B190/17</strain>
    </source>
</reference>
<dbReference type="Pfam" id="PF08958">
    <property type="entry name" value="DUF1871"/>
    <property type="match status" value="1"/>
</dbReference>
<organism evidence="1 2">
    <name type="scientific">Bacillus lumedeiriae</name>
    <dbReference type="NCBI Taxonomy" id="3058829"/>
    <lineage>
        <taxon>Bacteria</taxon>
        <taxon>Bacillati</taxon>
        <taxon>Bacillota</taxon>
        <taxon>Bacilli</taxon>
        <taxon>Bacillales</taxon>
        <taxon>Bacillaceae</taxon>
        <taxon>Bacillus</taxon>
    </lineage>
</organism>
<gene>
    <name evidence="1" type="ORF">QYG89_12850</name>
</gene>
<evidence type="ECO:0000313" key="1">
    <source>
        <dbReference type="EMBL" id="MFK2826543.1"/>
    </source>
</evidence>
<dbReference type="InterPro" id="IPR023162">
    <property type="entry name" value="Apc36109-like_dom_sf"/>
</dbReference>
<sequence length="87" mass="10047">MNKDVQTNIKLSHILRDWDPFAAGGDFYDTETADTIQAVYQYDDQNELAQKIQEIYEFSFEQKLPLASCLEVAERLLQVKNEASCQL</sequence>
<dbReference type="Gene3D" id="1.10.340.20">
    <property type="entry name" value="Apc36109-like domain"/>
    <property type="match status" value="1"/>
</dbReference>
<proteinExistence type="predicted"/>